<name>A0AA39HY61_9BILA</name>
<reference evidence="2" key="1">
    <citation type="submission" date="2023-06" db="EMBL/GenBank/DDBJ databases">
        <title>Genomic analysis of the entomopathogenic nematode Steinernema hermaphroditum.</title>
        <authorList>
            <person name="Schwarz E.M."/>
            <person name="Heppert J.K."/>
            <person name="Baniya A."/>
            <person name="Schwartz H.T."/>
            <person name="Tan C.-H."/>
            <person name="Antoshechkin I."/>
            <person name="Sternberg P.W."/>
            <person name="Goodrich-Blair H."/>
            <person name="Dillman A.R."/>
        </authorList>
    </citation>
    <scope>NUCLEOTIDE SEQUENCE</scope>
    <source>
        <strain evidence="2">PS9179</strain>
        <tissue evidence="2">Whole animal</tissue>
    </source>
</reference>
<accession>A0AA39HY61</accession>
<evidence type="ECO:0000313" key="3">
    <source>
        <dbReference type="Proteomes" id="UP001175271"/>
    </source>
</evidence>
<evidence type="ECO:0000256" key="1">
    <source>
        <dbReference type="SAM" id="MobiDB-lite"/>
    </source>
</evidence>
<sequence length="251" mass="28272">MSSSTLFVAPSEPIPIGGVDDSGRTPSPMFFNKNDAELLMRNLGLKPSVSVEEGPTSPIPDFGSPKTVIGIPITRKSFQNSSESLGGSLKSSRSRPFSPLPQIERMPPHHGHFHELFRSRAATTGPMYPLRAANSTDMFLHRLDQRHPKLFFEGDEEDDEDSDFDQLKLGHRVMSLEFPPLKANVYPTARVHKPFRVKSQTLWRRPHTFEDVEEDSNHLKPPSIPLSRPTSHENLRLLAARRRVDFKSSEA</sequence>
<dbReference type="EMBL" id="JAUCMV010000003">
    <property type="protein sequence ID" value="KAK0414247.1"/>
    <property type="molecule type" value="Genomic_DNA"/>
</dbReference>
<feature type="region of interest" description="Disordered" evidence="1">
    <location>
        <begin position="211"/>
        <end position="232"/>
    </location>
</feature>
<evidence type="ECO:0000313" key="2">
    <source>
        <dbReference type="EMBL" id="KAK0414247.1"/>
    </source>
</evidence>
<protein>
    <submittedName>
        <fullName evidence="2">Uncharacterized protein</fullName>
    </submittedName>
</protein>
<comment type="caution">
    <text evidence="2">The sequence shown here is derived from an EMBL/GenBank/DDBJ whole genome shotgun (WGS) entry which is preliminary data.</text>
</comment>
<feature type="compositionally biased region" description="Low complexity" evidence="1">
    <location>
        <begin position="81"/>
        <end position="95"/>
    </location>
</feature>
<gene>
    <name evidence="2" type="ORF">QR680_007228</name>
</gene>
<feature type="region of interest" description="Disordered" evidence="1">
    <location>
        <begin position="79"/>
        <end position="106"/>
    </location>
</feature>
<organism evidence="2 3">
    <name type="scientific">Steinernema hermaphroditum</name>
    <dbReference type="NCBI Taxonomy" id="289476"/>
    <lineage>
        <taxon>Eukaryota</taxon>
        <taxon>Metazoa</taxon>
        <taxon>Ecdysozoa</taxon>
        <taxon>Nematoda</taxon>
        <taxon>Chromadorea</taxon>
        <taxon>Rhabditida</taxon>
        <taxon>Tylenchina</taxon>
        <taxon>Panagrolaimomorpha</taxon>
        <taxon>Strongyloidoidea</taxon>
        <taxon>Steinernematidae</taxon>
        <taxon>Steinernema</taxon>
    </lineage>
</organism>
<keyword evidence="3" id="KW-1185">Reference proteome</keyword>
<proteinExistence type="predicted"/>
<feature type="region of interest" description="Disordered" evidence="1">
    <location>
        <begin position="1"/>
        <end position="30"/>
    </location>
</feature>
<dbReference type="AlphaFoldDB" id="A0AA39HY61"/>
<dbReference type="Proteomes" id="UP001175271">
    <property type="component" value="Unassembled WGS sequence"/>
</dbReference>